<accession>A0A6I3KF26</accession>
<feature type="domain" description="NAD-dependent epimerase/dehydratase" evidence="2">
    <location>
        <begin position="101"/>
        <end position="211"/>
    </location>
</feature>
<dbReference type="PANTHER" id="PTHR43574">
    <property type="entry name" value="EPIMERASE-RELATED"/>
    <property type="match status" value="1"/>
</dbReference>
<evidence type="ECO:0000256" key="1">
    <source>
        <dbReference type="ARBA" id="ARBA00023027"/>
    </source>
</evidence>
<evidence type="ECO:0000313" key="4">
    <source>
        <dbReference type="Proteomes" id="UP000440694"/>
    </source>
</evidence>
<dbReference type="RefSeq" id="WP_154738643.1">
    <property type="nucleotide sequence ID" value="NZ_WMBQ01000001.1"/>
</dbReference>
<dbReference type="EMBL" id="WMBQ01000001">
    <property type="protein sequence ID" value="MTD94185.1"/>
    <property type="molecule type" value="Genomic_DNA"/>
</dbReference>
<dbReference type="CDD" id="cd05266">
    <property type="entry name" value="SDR_a4"/>
    <property type="match status" value="1"/>
</dbReference>
<keyword evidence="4" id="KW-1185">Reference proteome</keyword>
<keyword evidence="1" id="KW-0520">NAD</keyword>
<evidence type="ECO:0000259" key="2">
    <source>
        <dbReference type="Pfam" id="PF01370"/>
    </source>
</evidence>
<dbReference type="AlphaFoldDB" id="A0A6I3KF26"/>
<sequence>MKKLFCFGLGYSALRVARRLAGEGWTIAGTARTREGADAIAAAGYEEFVFDGSAPGAGIADALAGTTHILVSVPPDADGDPVLCQHRGDIERANALSWIGYLSTVGVYGDSGGAWIDETAKTDATSARGRRRVAAEQDWLTLADAHNVRVQIFRLAGIYGPGRSAIDRLREGTAHRIVKPGQVFNRIHVDDIATTVCAGIAGRGATNAYNVADDEPAPPQDVIAFAAGLLHMPPPPEVPFTDAQLSPMAASFYADNKRVSNARLRQELGVALKFPTYREGLRAILAGETRP</sequence>
<reference evidence="3 4" key="1">
    <citation type="submission" date="2019-11" db="EMBL/GenBank/DDBJ databases">
        <title>Identification of a novel strain.</title>
        <authorList>
            <person name="Xu Q."/>
            <person name="Wang G."/>
        </authorList>
    </citation>
    <scope>NUCLEOTIDE SEQUENCE [LARGE SCALE GENOMIC DNA]</scope>
    <source>
        <strain evidence="4">xq</strain>
    </source>
</reference>
<protein>
    <submittedName>
        <fullName evidence="3">NAD(P)-dependent oxidoreductase</fullName>
    </submittedName>
</protein>
<organism evidence="3 4">
    <name type="scientific">Hyphomicrobium album</name>
    <dbReference type="NCBI Taxonomy" id="2665159"/>
    <lineage>
        <taxon>Bacteria</taxon>
        <taxon>Pseudomonadati</taxon>
        <taxon>Pseudomonadota</taxon>
        <taxon>Alphaproteobacteria</taxon>
        <taxon>Hyphomicrobiales</taxon>
        <taxon>Hyphomicrobiaceae</taxon>
        <taxon>Hyphomicrobium</taxon>
    </lineage>
</organism>
<evidence type="ECO:0000313" key="3">
    <source>
        <dbReference type="EMBL" id="MTD94185.1"/>
    </source>
</evidence>
<gene>
    <name evidence="3" type="ORF">GIW81_07525</name>
</gene>
<dbReference type="Proteomes" id="UP000440694">
    <property type="component" value="Unassembled WGS sequence"/>
</dbReference>
<proteinExistence type="predicted"/>
<dbReference type="InterPro" id="IPR001509">
    <property type="entry name" value="Epimerase_deHydtase"/>
</dbReference>
<dbReference type="InterPro" id="IPR036291">
    <property type="entry name" value="NAD(P)-bd_dom_sf"/>
</dbReference>
<dbReference type="Pfam" id="PF01370">
    <property type="entry name" value="Epimerase"/>
    <property type="match status" value="1"/>
</dbReference>
<comment type="caution">
    <text evidence="3">The sequence shown here is derived from an EMBL/GenBank/DDBJ whole genome shotgun (WGS) entry which is preliminary data.</text>
</comment>
<name>A0A6I3KF26_9HYPH</name>
<dbReference type="SUPFAM" id="SSF51735">
    <property type="entry name" value="NAD(P)-binding Rossmann-fold domains"/>
    <property type="match status" value="1"/>
</dbReference>
<dbReference type="Gene3D" id="3.40.50.720">
    <property type="entry name" value="NAD(P)-binding Rossmann-like Domain"/>
    <property type="match status" value="1"/>
</dbReference>